<comment type="catalytic activity">
    <reaction evidence="13">
        <text>GMP + diphosphate = guanine + 5-phospho-alpha-D-ribose 1-diphosphate</text>
        <dbReference type="Rhea" id="RHEA:25424"/>
        <dbReference type="ChEBI" id="CHEBI:16235"/>
        <dbReference type="ChEBI" id="CHEBI:33019"/>
        <dbReference type="ChEBI" id="CHEBI:58017"/>
        <dbReference type="ChEBI" id="CHEBI:58115"/>
        <dbReference type="EC" id="2.4.2.8"/>
    </reaction>
    <physiologicalReaction direction="right-to-left" evidence="13">
        <dbReference type="Rhea" id="RHEA:25426"/>
    </physiologicalReaction>
</comment>
<dbReference type="GO" id="GO:0032263">
    <property type="term" value="P:GMP salvage"/>
    <property type="evidence" value="ECO:0007669"/>
    <property type="project" value="TreeGrafter"/>
</dbReference>
<gene>
    <name evidence="17" type="ORF">Rhe02_27620</name>
</gene>
<keyword evidence="9 15" id="KW-0479">Metal-binding</keyword>
<keyword evidence="12 15" id="KW-0460">Magnesium</keyword>
<comment type="catalytic activity">
    <reaction evidence="14">
        <text>IMP + diphosphate = hypoxanthine + 5-phospho-alpha-D-ribose 1-diphosphate</text>
        <dbReference type="Rhea" id="RHEA:17973"/>
        <dbReference type="ChEBI" id="CHEBI:17368"/>
        <dbReference type="ChEBI" id="CHEBI:33019"/>
        <dbReference type="ChEBI" id="CHEBI:58017"/>
        <dbReference type="ChEBI" id="CHEBI:58053"/>
        <dbReference type="EC" id="2.4.2.8"/>
    </reaction>
    <physiologicalReaction direction="right-to-left" evidence="14">
        <dbReference type="Rhea" id="RHEA:17975"/>
    </physiologicalReaction>
</comment>
<evidence type="ECO:0000256" key="6">
    <source>
        <dbReference type="ARBA" id="ARBA00022490"/>
    </source>
</evidence>
<dbReference type="GO" id="GO:0000166">
    <property type="term" value="F:nucleotide binding"/>
    <property type="evidence" value="ECO:0007669"/>
    <property type="project" value="UniProtKB-KW"/>
</dbReference>
<organism evidence="17 18">
    <name type="scientific">Rhizocola hellebori</name>
    <dbReference type="NCBI Taxonomy" id="1392758"/>
    <lineage>
        <taxon>Bacteria</taxon>
        <taxon>Bacillati</taxon>
        <taxon>Actinomycetota</taxon>
        <taxon>Actinomycetes</taxon>
        <taxon>Micromonosporales</taxon>
        <taxon>Micromonosporaceae</taxon>
        <taxon>Rhizocola</taxon>
    </lineage>
</organism>
<keyword evidence="7 15" id="KW-0328">Glycosyltransferase</keyword>
<comment type="caution">
    <text evidence="17">The sequence shown here is derived from an EMBL/GenBank/DDBJ whole genome shotgun (WGS) entry which is preliminary data.</text>
</comment>
<dbReference type="InterPro" id="IPR000836">
    <property type="entry name" value="PRTase_dom"/>
</dbReference>
<protein>
    <recommendedName>
        <fullName evidence="15">Hypoxanthine phosphoribosyltransferase</fullName>
        <ecNumber evidence="15">2.4.2.8</ecNumber>
    </recommendedName>
</protein>
<accession>A0A8J3Q6F7</accession>
<dbReference type="PANTHER" id="PTHR43340">
    <property type="entry name" value="HYPOXANTHINE-GUANINE PHOSPHORIBOSYLTRANSFERASE"/>
    <property type="match status" value="1"/>
</dbReference>
<feature type="domain" description="Phosphoribosyltransferase" evidence="16">
    <location>
        <begin position="15"/>
        <end position="164"/>
    </location>
</feature>
<evidence type="ECO:0000256" key="12">
    <source>
        <dbReference type="ARBA" id="ARBA00022842"/>
    </source>
</evidence>
<dbReference type="EC" id="2.4.2.8" evidence="15"/>
<dbReference type="InterPro" id="IPR005904">
    <property type="entry name" value="Hxn_phspho_trans"/>
</dbReference>
<sequence>MNVADVADDLAEVLHSEAEILARIDQLAAEIERDYEGKDLVLLGVLGGAAMLTVDLARALTRHVEIAWMAIRSYGSGTKSSGSVRLLKDLDIDVTGRHVLVVDGVIDTGLTAQWLVSNIGARKPASAHVFTLFRKPKAPPMPDAVKYVGFDIGEGMIVGYGLDYASRYRNLRCCAVLAEHVYKSRVG</sequence>
<dbReference type="GO" id="GO:0032264">
    <property type="term" value="P:IMP salvage"/>
    <property type="evidence" value="ECO:0007669"/>
    <property type="project" value="UniProtKB-UniPathway"/>
</dbReference>
<keyword evidence="10 15" id="KW-0660">Purine salvage</keyword>
<keyword evidence="11 15" id="KW-0547">Nucleotide-binding</keyword>
<name>A0A8J3Q6F7_9ACTN</name>
<evidence type="ECO:0000256" key="13">
    <source>
        <dbReference type="ARBA" id="ARBA00048811"/>
    </source>
</evidence>
<evidence type="ECO:0000256" key="9">
    <source>
        <dbReference type="ARBA" id="ARBA00022723"/>
    </source>
</evidence>
<keyword evidence="8 15" id="KW-0808">Transferase</keyword>
<dbReference type="NCBIfam" id="TIGR01203">
    <property type="entry name" value="HGPRTase"/>
    <property type="match status" value="1"/>
</dbReference>
<dbReference type="InterPro" id="IPR050408">
    <property type="entry name" value="HGPRT"/>
</dbReference>
<dbReference type="SUPFAM" id="SSF53271">
    <property type="entry name" value="PRTase-like"/>
    <property type="match status" value="1"/>
</dbReference>
<dbReference type="GO" id="GO:0046100">
    <property type="term" value="P:hypoxanthine metabolic process"/>
    <property type="evidence" value="ECO:0007669"/>
    <property type="project" value="TreeGrafter"/>
</dbReference>
<evidence type="ECO:0000256" key="1">
    <source>
        <dbReference type="ARBA" id="ARBA00001946"/>
    </source>
</evidence>
<dbReference type="Pfam" id="PF00156">
    <property type="entry name" value="Pribosyltran"/>
    <property type="match status" value="1"/>
</dbReference>
<comment type="pathway">
    <text evidence="4">Purine metabolism; GMP biosynthesis via salvage pathway; GMP from guanine: step 1/1.</text>
</comment>
<dbReference type="InterPro" id="IPR029057">
    <property type="entry name" value="PRTase-like"/>
</dbReference>
<dbReference type="GO" id="GO:0000287">
    <property type="term" value="F:magnesium ion binding"/>
    <property type="evidence" value="ECO:0007669"/>
    <property type="project" value="TreeGrafter"/>
</dbReference>
<evidence type="ECO:0000256" key="3">
    <source>
        <dbReference type="ARBA" id="ARBA00004669"/>
    </source>
</evidence>
<dbReference type="GO" id="GO:0052657">
    <property type="term" value="F:guanine phosphoribosyltransferase activity"/>
    <property type="evidence" value="ECO:0007669"/>
    <property type="project" value="UniProtKB-ARBA"/>
</dbReference>
<dbReference type="PANTHER" id="PTHR43340:SF1">
    <property type="entry name" value="HYPOXANTHINE PHOSPHORIBOSYLTRANSFERASE"/>
    <property type="match status" value="1"/>
</dbReference>
<keyword evidence="6 15" id="KW-0963">Cytoplasm</keyword>
<keyword evidence="18" id="KW-1185">Reference proteome</keyword>
<dbReference type="Proteomes" id="UP000612899">
    <property type="component" value="Unassembled WGS sequence"/>
</dbReference>
<dbReference type="UniPathway" id="UPA00591">
    <property type="reaction ID" value="UER00648"/>
</dbReference>
<evidence type="ECO:0000256" key="8">
    <source>
        <dbReference type="ARBA" id="ARBA00022679"/>
    </source>
</evidence>
<evidence type="ECO:0000256" key="5">
    <source>
        <dbReference type="ARBA" id="ARBA00008391"/>
    </source>
</evidence>
<reference evidence="17" key="1">
    <citation type="submission" date="2021-01" db="EMBL/GenBank/DDBJ databases">
        <title>Whole genome shotgun sequence of Rhizocola hellebori NBRC 109834.</title>
        <authorList>
            <person name="Komaki H."/>
            <person name="Tamura T."/>
        </authorList>
    </citation>
    <scope>NUCLEOTIDE SEQUENCE</scope>
    <source>
        <strain evidence="17">NBRC 109834</strain>
    </source>
</reference>
<dbReference type="AlphaFoldDB" id="A0A8J3Q6F7"/>
<evidence type="ECO:0000256" key="7">
    <source>
        <dbReference type="ARBA" id="ARBA00022676"/>
    </source>
</evidence>
<comment type="similarity">
    <text evidence="5 15">Belongs to the purine/pyrimidine phosphoribosyltransferase family.</text>
</comment>
<dbReference type="GO" id="GO:0005829">
    <property type="term" value="C:cytosol"/>
    <property type="evidence" value="ECO:0007669"/>
    <property type="project" value="TreeGrafter"/>
</dbReference>
<dbReference type="FunFam" id="3.40.50.2020:FF:000006">
    <property type="entry name" value="Hypoxanthine phosphoribosyltransferase"/>
    <property type="match status" value="1"/>
</dbReference>
<comment type="pathway">
    <text evidence="3 15">Purine metabolism; IMP biosynthesis via salvage pathway; IMP from hypoxanthine: step 1/1.</text>
</comment>
<evidence type="ECO:0000313" key="17">
    <source>
        <dbReference type="EMBL" id="GIH04695.1"/>
    </source>
</evidence>
<evidence type="ECO:0000256" key="10">
    <source>
        <dbReference type="ARBA" id="ARBA00022726"/>
    </source>
</evidence>
<dbReference type="GO" id="GO:0006166">
    <property type="term" value="P:purine ribonucleoside salvage"/>
    <property type="evidence" value="ECO:0007669"/>
    <property type="project" value="UniProtKB-KW"/>
</dbReference>
<evidence type="ECO:0000256" key="15">
    <source>
        <dbReference type="RuleBase" id="RU364099"/>
    </source>
</evidence>
<dbReference type="RefSeq" id="WP_203908571.1">
    <property type="nucleotide sequence ID" value="NZ_BONY01000014.1"/>
</dbReference>
<comment type="subcellular location">
    <subcellularLocation>
        <location evidence="2 15">Cytoplasm</location>
    </subcellularLocation>
</comment>
<evidence type="ECO:0000256" key="14">
    <source>
        <dbReference type="ARBA" id="ARBA00049402"/>
    </source>
</evidence>
<dbReference type="CDD" id="cd06223">
    <property type="entry name" value="PRTases_typeI"/>
    <property type="match status" value="1"/>
</dbReference>
<dbReference type="GO" id="GO:0004422">
    <property type="term" value="F:hypoxanthine phosphoribosyltransferase activity"/>
    <property type="evidence" value="ECO:0007669"/>
    <property type="project" value="InterPro"/>
</dbReference>
<evidence type="ECO:0000256" key="4">
    <source>
        <dbReference type="ARBA" id="ARBA00004676"/>
    </source>
</evidence>
<evidence type="ECO:0000259" key="16">
    <source>
        <dbReference type="Pfam" id="PF00156"/>
    </source>
</evidence>
<dbReference type="Gene3D" id="3.40.50.2020">
    <property type="match status" value="1"/>
</dbReference>
<evidence type="ECO:0000256" key="2">
    <source>
        <dbReference type="ARBA" id="ARBA00004496"/>
    </source>
</evidence>
<proteinExistence type="inferred from homology"/>
<comment type="cofactor">
    <cofactor evidence="1 15">
        <name>Mg(2+)</name>
        <dbReference type="ChEBI" id="CHEBI:18420"/>
    </cofactor>
</comment>
<dbReference type="EMBL" id="BONY01000014">
    <property type="protein sequence ID" value="GIH04695.1"/>
    <property type="molecule type" value="Genomic_DNA"/>
</dbReference>
<evidence type="ECO:0000313" key="18">
    <source>
        <dbReference type="Proteomes" id="UP000612899"/>
    </source>
</evidence>
<dbReference type="GO" id="GO:0006178">
    <property type="term" value="P:guanine salvage"/>
    <property type="evidence" value="ECO:0007669"/>
    <property type="project" value="TreeGrafter"/>
</dbReference>
<evidence type="ECO:0000256" key="11">
    <source>
        <dbReference type="ARBA" id="ARBA00022741"/>
    </source>
</evidence>